<feature type="transmembrane region" description="Helical" evidence="1">
    <location>
        <begin position="144"/>
        <end position="165"/>
    </location>
</feature>
<accession>A0ABP0AXH6</accession>
<protein>
    <submittedName>
        <fullName evidence="3">Uncharacterized protein</fullName>
    </submittedName>
</protein>
<evidence type="ECO:0000256" key="1">
    <source>
        <dbReference type="SAM" id="Phobius"/>
    </source>
</evidence>
<proteinExistence type="predicted"/>
<keyword evidence="2" id="KW-0732">Signal</keyword>
<evidence type="ECO:0000313" key="3">
    <source>
        <dbReference type="EMBL" id="CAK7211990.1"/>
    </source>
</evidence>
<reference evidence="3 4" key="1">
    <citation type="submission" date="2024-01" db="EMBL/GenBank/DDBJ databases">
        <authorList>
            <person name="Allen C."/>
            <person name="Tagirdzhanova G."/>
        </authorList>
    </citation>
    <scope>NUCLEOTIDE SEQUENCE [LARGE SCALE GENOMIC DNA]</scope>
</reference>
<keyword evidence="4" id="KW-1185">Reference proteome</keyword>
<gene>
    <name evidence="3" type="ORF">SEUCBS140593_001352</name>
</gene>
<feature type="signal peptide" evidence="2">
    <location>
        <begin position="1"/>
        <end position="21"/>
    </location>
</feature>
<comment type="caution">
    <text evidence="3">The sequence shown here is derived from an EMBL/GenBank/DDBJ whole genome shotgun (WGS) entry which is preliminary data.</text>
</comment>
<dbReference type="Proteomes" id="UP001642482">
    <property type="component" value="Unassembled WGS sequence"/>
</dbReference>
<evidence type="ECO:0000256" key="2">
    <source>
        <dbReference type="SAM" id="SignalP"/>
    </source>
</evidence>
<name>A0ABP0AXH6_9PEZI</name>
<feature type="chain" id="PRO_5045712658" evidence="2">
    <location>
        <begin position="22"/>
        <end position="437"/>
    </location>
</feature>
<keyword evidence="1" id="KW-1133">Transmembrane helix</keyword>
<evidence type="ECO:0000313" key="4">
    <source>
        <dbReference type="Proteomes" id="UP001642482"/>
    </source>
</evidence>
<sequence length="437" mass="45655">MRPTAALFALAAASVSSGVAADNFLSDVTSVVGVITSDAVSVATNIASHATSVFGDVTSGAVSVATNVASHATSGFDKLTSEAASVATNVASKATSAAGNVASHATSVAGDATSAAGAAGTAATSAAGAATTTASGNSAGARDLPLVGGVALVAGAAVVAMLLFVSRLAVTAHLLVDLLETAFAGLAYQGVFNRVLAIKNYSNLLKGAAVHLSISKVDNGGQLGVEDALDNVRPPRHAELHPYKAYREDVGFVFLPDNGNRRPTTSLETIFHGYLRAVLGAYRSTPIHLLYTEAGIPPLKLYFAYLRAVFLPRPDYQMKAQIIRDTVLRTRPIGSWRSAPTLARRLDPEEAGWKAVINRWKIRWQDDAGSGISARSLAAQTPCWTAGTVRRRHLYLTKAESGLLTQIRTGHVGLCTYLYCRQVMDQPTYQCGAGGER</sequence>
<dbReference type="EMBL" id="CAWUHD010000008">
    <property type="protein sequence ID" value="CAK7211990.1"/>
    <property type="molecule type" value="Genomic_DNA"/>
</dbReference>
<keyword evidence="1" id="KW-0472">Membrane</keyword>
<keyword evidence="1" id="KW-0812">Transmembrane</keyword>
<organism evidence="3 4">
    <name type="scientific">Sporothrix eucalyptigena</name>
    <dbReference type="NCBI Taxonomy" id="1812306"/>
    <lineage>
        <taxon>Eukaryota</taxon>
        <taxon>Fungi</taxon>
        <taxon>Dikarya</taxon>
        <taxon>Ascomycota</taxon>
        <taxon>Pezizomycotina</taxon>
        <taxon>Sordariomycetes</taxon>
        <taxon>Sordariomycetidae</taxon>
        <taxon>Ophiostomatales</taxon>
        <taxon>Ophiostomataceae</taxon>
        <taxon>Sporothrix</taxon>
    </lineage>
</organism>